<dbReference type="GO" id="GO:0007283">
    <property type="term" value="P:spermatogenesis"/>
    <property type="evidence" value="ECO:0007669"/>
    <property type="project" value="InterPro"/>
</dbReference>
<reference evidence="2" key="1">
    <citation type="submission" date="2025-08" db="UniProtKB">
        <authorList>
            <consortium name="Ensembl"/>
        </authorList>
    </citation>
    <scope>IDENTIFICATION</scope>
</reference>
<dbReference type="OMA" id="ERMGCCS"/>
<proteinExistence type="predicted"/>
<dbReference type="GO" id="GO:0007127">
    <property type="term" value="P:meiosis I"/>
    <property type="evidence" value="ECO:0007669"/>
    <property type="project" value="InterPro"/>
</dbReference>
<dbReference type="PANTHER" id="PTHR28642:SF1">
    <property type="entry name" value="MEIOSIS 1 ARREST PROTEIN"/>
    <property type="match status" value="1"/>
</dbReference>
<dbReference type="GO" id="GO:0051308">
    <property type="term" value="P:male meiosis chromosome separation"/>
    <property type="evidence" value="ECO:0007669"/>
    <property type="project" value="TreeGrafter"/>
</dbReference>
<dbReference type="Proteomes" id="UP000472262">
    <property type="component" value="Unassembled WGS sequence"/>
</dbReference>
<feature type="region of interest" description="Disordered" evidence="1">
    <location>
        <begin position="308"/>
        <end position="329"/>
    </location>
</feature>
<dbReference type="InterPro" id="IPR033587">
    <property type="entry name" value="M1AP"/>
</dbReference>
<protein>
    <submittedName>
        <fullName evidence="2">Meiosis 1 associated protein</fullName>
    </submittedName>
</protein>
<sequence>MSARNRSCSSSILQACSSSSFSRQFSRVLIVDVSPPWWSETCSVLCQALENLFFLASSLAEPAKCLCYQCTAGVPPTLCGEDKYVCIYISVTVLTCQSGQTVLRQLELLVVHITLQQSLSDRSPACSLETPSLEDDQEESLMLGTEMDLQLVEGTVVALENSLKMWLHDHGRDREHLHLLLPPSLTSQVCLKCDMQERLLSPALLPSTTDLGVKTESMQDFQPPNKSLANQNPSPQHLRVVKYSHCVSVHGLLFIIRPNSCSGVFSYYILQSSGSLSLLLKPVLTRELMLPCCLTVSMEDPPLPALASVEGRQSQSRVHSRPCPPALFQDSYEEEDPLMIQ</sequence>
<dbReference type="AlphaFoldDB" id="A0A672N0J2"/>
<accession>A0A672N0J2</accession>
<dbReference type="Ensembl" id="ENSSGRT00000047732.1">
    <property type="protein sequence ID" value="ENSSGRP00000044589.1"/>
    <property type="gene ID" value="ENSSGRG00000023974.1"/>
</dbReference>
<organism evidence="2 3">
    <name type="scientific">Sinocyclocheilus grahami</name>
    <name type="common">Dianchi golden-line fish</name>
    <name type="synonym">Barbus grahami</name>
    <dbReference type="NCBI Taxonomy" id="75366"/>
    <lineage>
        <taxon>Eukaryota</taxon>
        <taxon>Metazoa</taxon>
        <taxon>Chordata</taxon>
        <taxon>Craniata</taxon>
        <taxon>Vertebrata</taxon>
        <taxon>Euteleostomi</taxon>
        <taxon>Actinopterygii</taxon>
        <taxon>Neopterygii</taxon>
        <taxon>Teleostei</taxon>
        <taxon>Ostariophysi</taxon>
        <taxon>Cypriniformes</taxon>
        <taxon>Cyprinidae</taxon>
        <taxon>Cyprininae</taxon>
        <taxon>Sinocyclocheilus</taxon>
    </lineage>
</organism>
<evidence type="ECO:0000256" key="1">
    <source>
        <dbReference type="SAM" id="MobiDB-lite"/>
    </source>
</evidence>
<keyword evidence="3" id="KW-1185">Reference proteome</keyword>
<dbReference type="InParanoid" id="A0A672N0J2"/>
<reference evidence="2" key="2">
    <citation type="submission" date="2025-09" db="UniProtKB">
        <authorList>
            <consortium name="Ensembl"/>
        </authorList>
    </citation>
    <scope>IDENTIFICATION</scope>
</reference>
<evidence type="ECO:0000313" key="3">
    <source>
        <dbReference type="Proteomes" id="UP000472262"/>
    </source>
</evidence>
<name>A0A672N0J2_SINGR</name>
<evidence type="ECO:0000313" key="2">
    <source>
        <dbReference type="Ensembl" id="ENSSGRP00000044589.1"/>
    </source>
</evidence>
<dbReference type="PANTHER" id="PTHR28642">
    <property type="entry name" value="MEIOSIS 1 ARREST PROTEIN"/>
    <property type="match status" value="1"/>
</dbReference>